<organism evidence="2 3">
    <name type="scientific">Thecamonas trahens ATCC 50062</name>
    <dbReference type="NCBI Taxonomy" id="461836"/>
    <lineage>
        <taxon>Eukaryota</taxon>
        <taxon>Apusozoa</taxon>
        <taxon>Apusomonadida</taxon>
        <taxon>Apusomonadidae</taxon>
        <taxon>Thecamonas</taxon>
    </lineage>
</organism>
<dbReference type="InterPro" id="IPR011989">
    <property type="entry name" value="ARM-like"/>
</dbReference>
<gene>
    <name evidence="2" type="ORF">AMSG_09032</name>
</gene>
<accession>A0A0L0DLF5</accession>
<keyword evidence="3" id="KW-1185">Reference proteome</keyword>
<sequence length="562" mass="60733">MQEEQQKCSHIGCNYHSNGSSRSNRAVCYQAHERNMRRHLDHFKAAHDTCPCCIQMISRGLWTLDMARDLDSGVSTVTYKKDYKEGPNAAQPILPPVIVEKVATREVRASRRRESRRRGGEVRGGRANKRQTVIFSMADTAKAARQVSQATVTPYGRSKLALALQSENWEEMAWALNALTTLVYAPDAQHRAKAVKLTELPPATLDHLLAAIHDLCRMDDLNVLAIRAADPHAAIDPSELYSTPDELRSALSQAPHLATALDSLLDAHANCAPGVMAPPPSLDIMLELAALQATLGSAVRRHENLRAAFNIIRFLALEPHNVATMAAHSGLYATLVRTLDKLPEDVVPLAIEIFAQLAGAVTLSTFDEASDEADTTASGPAPMDIASEPTSNNEHSAQPEKPASIVPVLVSLLHTSDDARVIRGTLESLAALASNLDNGMVLDHGPSIYARAIELIRDSGVSGLIAVLALRMLNNFCALDMSPRVAIAAVPGTLPLLLSLLDPNAISSSYVPFAAQQLILYLVGAPANRPLFRIYLDAAYALMEPSSSFQDLGTLIVTELIS</sequence>
<dbReference type="GeneID" id="25567583"/>
<dbReference type="Proteomes" id="UP000054408">
    <property type="component" value="Unassembled WGS sequence"/>
</dbReference>
<evidence type="ECO:0000313" key="2">
    <source>
        <dbReference type="EMBL" id="KNC52876.1"/>
    </source>
</evidence>
<evidence type="ECO:0000256" key="1">
    <source>
        <dbReference type="SAM" id="MobiDB-lite"/>
    </source>
</evidence>
<dbReference type="SUPFAM" id="SSF48371">
    <property type="entry name" value="ARM repeat"/>
    <property type="match status" value="1"/>
</dbReference>
<dbReference type="RefSeq" id="XP_013754975.1">
    <property type="nucleotide sequence ID" value="XM_013899521.1"/>
</dbReference>
<feature type="region of interest" description="Disordered" evidence="1">
    <location>
        <begin position="369"/>
        <end position="400"/>
    </location>
</feature>
<dbReference type="Gene3D" id="1.25.10.10">
    <property type="entry name" value="Leucine-rich Repeat Variant"/>
    <property type="match status" value="1"/>
</dbReference>
<evidence type="ECO:0000313" key="3">
    <source>
        <dbReference type="Proteomes" id="UP000054408"/>
    </source>
</evidence>
<reference evidence="2 3" key="1">
    <citation type="submission" date="2010-05" db="EMBL/GenBank/DDBJ databases">
        <title>The Genome Sequence of Thecamonas trahens ATCC 50062.</title>
        <authorList>
            <consortium name="The Broad Institute Genome Sequencing Platform"/>
            <person name="Russ C."/>
            <person name="Cuomo C."/>
            <person name="Shea T."/>
            <person name="Young S.K."/>
            <person name="Zeng Q."/>
            <person name="Koehrsen M."/>
            <person name="Haas B."/>
            <person name="Borodovsky M."/>
            <person name="Guigo R."/>
            <person name="Alvarado L."/>
            <person name="Berlin A."/>
            <person name="Bochicchio J."/>
            <person name="Borenstein D."/>
            <person name="Chapman S."/>
            <person name="Chen Z."/>
            <person name="Freedman E."/>
            <person name="Gellesch M."/>
            <person name="Goldberg J."/>
            <person name="Griggs A."/>
            <person name="Gujja S."/>
            <person name="Heilman E."/>
            <person name="Heiman D."/>
            <person name="Hepburn T."/>
            <person name="Howarth C."/>
            <person name="Jen D."/>
            <person name="Larson L."/>
            <person name="Mehta T."/>
            <person name="Park D."/>
            <person name="Pearson M."/>
            <person name="Roberts A."/>
            <person name="Saif S."/>
            <person name="Shenoy N."/>
            <person name="Sisk P."/>
            <person name="Stolte C."/>
            <person name="Sykes S."/>
            <person name="Thomson T."/>
            <person name="Walk T."/>
            <person name="White J."/>
            <person name="Yandava C."/>
            <person name="Burger G."/>
            <person name="Gray M.W."/>
            <person name="Holland P.W.H."/>
            <person name="King N."/>
            <person name="Lang F.B.F."/>
            <person name="Roger A.J."/>
            <person name="Ruiz-Trillo I."/>
            <person name="Lander E."/>
            <person name="Nusbaum C."/>
        </authorList>
    </citation>
    <scope>NUCLEOTIDE SEQUENCE [LARGE SCALE GENOMIC DNA]</scope>
    <source>
        <strain evidence="2 3">ATCC 50062</strain>
    </source>
</reference>
<dbReference type="InterPro" id="IPR016024">
    <property type="entry name" value="ARM-type_fold"/>
</dbReference>
<name>A0A0L0DLF5_THETB</name>
<dbReference type="EMBL" id="GL349476">
    <property type="protein sequence ID" value="KNC52876.1"/>
    <property type="molecule type" value="Genomic_DNA"/>
</dbReference>
<protein>
    <submittedName>
        <fullName evidence="2">Uncharacterized protein</fullName>
    </submittedName>
</protein>
<dbReference type="AlphaFoldDB" id="A0A0L0DLF5"/>
<proteinExistence type="predicted"/>